<evidence type="ECO:0000313" key="1">
    <source>
        <dbReference type="EMBL" id="MBL0421487.1"/>
    </source>
</evidence>
<dbReference type="Gene3D" id="2.115.10.20">
    <property type="entry name" value="Glycosyl hydrolase domain, family 43"/>
    <property type="match status" value="1"/>
</dbReference>
<comment type="caution">
    <text evidence="1">The sequence shown here is derived from an EMBL/GenBank/DDBJ whole genome shotgun (WGS) entry which is preliminary data.</text>
</comment>
<dbReference type="RefSeq" id="WP_201684568.1">
    <property type="nucleotide sequence ID" value="NZ_JAEQNA010000005.1"/>
</dbReference>
<accession>A0A936ZKI1</accession>
<reference evidence="1" key="1">
    <citation type="submission" date="2021-01" db="EMBL/GenBank/DDBJ databases">
        <title>Ramlibacter sp. strain AW1 16S ribosomal RNA gene Genome sequencing and assembly.</title>
        <authorList>
            <person name="Kang M."/>
        </authorList>
    </citation>
    <scope>NUCLEOTIDE SEQUENCE</scope>
    <source>
        <strain evidence="1">AW1</strain>
    </source>
</reference>
<dbReference type="AlphaFoldDB" id="A0A936ZKI1"/>
<organism evidence="1 2">
    <name type="scientific">Ramlibacter aurantiacus</name>
    <dbReference type="NCBI Taxonomy" id="2801330"/>
    <lineage>
        <taxon>Bacteria</taxon>
        <taxon>Pseudomonadati</taxon>
        <taxon>Pseudomonadota</taxon>
        <taxon>Betaproteobacteria</taxon>
        <taxon>Burkholderiales</taxon>
        <taxon>Comamonadaceae</taxon>
        <taxon>Ramlibacter</taxon>
    </lineage>
</organism>
<name>A0A936ZKI1_9BURK</name>
<proteinExistence type="predicted"/>
<dbReference type="SUPFAM" id="SSF75005">
    <property type="entry name" value="Arabinanase/levansucrase/invertase"/>
    <property type="match status" value="1"/>
</dbReference>
<sequence>MKARRLLDRPIVDRALHASLGDNIDGPSLIRVPDWVVSPLGRYYLYFAHHNGRHIRLAYADALDGPWTVHEPGVLSLHESTCFDHIASPDVHVDHERRCIRMYFHGVAFAPGSPTDGHERQFGEASRWVGNQRTKLAQSPDGLRFDAQPANLGASYWRAFAWQGQPHALAMPGVFYRQQGGRWEIGAMPFDSRFRHCAVEVIGERLHVFFTRVGDAPERILHTTIDLRPDWRDWSHGAVSEILAPELAWEGADQELLPSARGPVFTPVRQLRDPALYVEDGRRYLLYAGAGEQAIGLAQLE</sequence>
<keyword evidence="2" id="KW-1185">Reference proteome</keyword>
<dbReference type="Proteomes" id="UP000613011">
    <property type="component" value="Unassembled WGS sequence"/>
</dbReference>
<protein>
    <submittedName>
        <fullName evidence="1">Uncharacterized protein</fullName>
    </submittedName>
</protein>
<gene>
    <name evidence="1" type="ORF">JI739_14105</name>
</gene>
<dbReference type="EMBL" id="JAEQNA010000005">
    <property type="protein sequence ID" value="MBL0421487.1"/>
    <property type="molecule type" value="Genomic_DNA"/>
</dbReference>
<dbReference type="InterPro" id="IPR023296">
    <property type="entry name" value="Glyco_hydro_beta-prop_sf"/>
</dbReference>
<evidence type="ECO:0000313" key="2">
    <source>
        <dbReference type="Proteomes" id="UP000613011"/>
    </source>
</evidence>